<evidence type="ECO:0000313" key="2">
    <source>
        <dbReference type="Proteomes" id="UP000593577"/>
    </source>
</evidence>
<organism evidence="1 2">
    <name type="scientific">Gossypium aridum</name>
    <name type="common">American cotton</name>
    <name type="synonym">Erioxylum aridum</name>
    <dbReference type="NCBI Taxonomy" id="34290"/>
    <lineage>
        <taxon>Eukaryota</taxon>
        <taxon>Viridiplantae</taxon>
        <taxon>Streptophyta</taxon>
        <taxon>Embryophyta</taxon>
        <taxon>Tracheophyta</taxon>
        <taxon>Spermatophyta</taxon>
        <taxon>Magnoliopsida</taxon>
        <taxon>eudicotyledons</taxon>
        <taxon>Gunneridae</taxon>
        <taxon>Pentapetalae</taxon>
        <taxon>rosids</taxon>
        <taxon>malvids</taxon>
        <taxon>Malvales</taxon>
        <taxon>Malvaceae</taxon>
        <taxon>Malvoideae</taxon>
        <taxon>Gossypium</taxon>
    </lineage>
</organism>
<protein>
    <recommendedName>
        <fullName evidence="3">Aminotransferase-like plant mobile domain-containing protein</fullName>
    </recommendedName>
</protein>
<keyword evidence="2" id="KW-1185">Reference proteome</keyword>
<proteinExistence type="predicted"/>
<dbReference type="EMBL" id="JABFAA010000011">
    <property type="protein sequence ID" value="MBA0696340.1"/>
    <property type="molecule type" value="Genomic_DNA"/>
</dbReference>
<dbReference type="InterPro" id="IPR044824">
    <property type="entry name" value="MAIN-like"/>
</dbReference>
<comment type="caution">
    <text evidence="1">The sequence shown here is derived from an EMBL/GenBank/DDBJ whole genome shotgun (WGS) entry which is preliminary data.</text>
</comment>
<evidence type="ECO:0008006" key="3">
    <source>
        <dbReference type="Google" id="ProtNLM"/>
    </source>
</evidence>
<dbReference type="PANTHER" id="PTHR46033">
    <property type="entry name" value="PROTEIN MAIN-LIKE 2"/>
    <property type="match status" value="1"/>
</dbReference>
<gene>
    <name evidence="1" type="ORF">Goari_002898</name>
</gene>
<evidence type="ECO:0000313" key="1">
    <source>
        <dbReference type="EMBL" id="MBA0696340.1"/>
    </source>
</evidence>
<dbReference type="PANTHER" id="PTHR46033:SF8">
    <property type="entry name" value="PROTEIN MAINTENANCE OF MERISTEMS-LIKE"/>
    <property type="match status" value="1"/>
</dbReference>
<sequence>NEDLILETYIYNLTASALRFIEQHLQETGFLHVSLMLGGTKLDPTLTSASMERWRPETHTLHLLCNECTITIDDVALQLSLPCMRSNNKVSYVGIEDELGDIRLLLDQRSEAEFEWMPYADRGIQECISVEFLANSQYLAR</sequence>
<reference evidence="1 2" key="1">
    <citation type="journal article" date="2019" name="Genome Biol. Evol.">
        <title>Insights into the evolution of the New World diploid cottons (Gossypium, subgenus Houzingenia) based on genome sequencing.</title>
        <authorList>
            <person name="Grover C.E."/>
            <person name="Arick M.A. 2nd"/>
            <person name="Thrash A."/>
            <person name="Conover J.L."/>
            <person name="Sanders W.S."/>
            <person name="Peterson D.G."/>
            <person name="Frelichowski J.E."/>
            <person name="Scheffler J.A."/>
            <person name="Scheffler B.E."/>
            <person name="Wendel J.F."/>
        </authorList>
    </citation>
    <scope>NUCLEOTIDE SEQUENCE [LARGE SCALE GENOMIC DNA]</scope>
    <source>
        <strain evidence="1">185</strain>
        <tissue evidence="1">Leaf</tissue>
    </source>
</reference>
<dbReference type="GO" id="GO:0010073">
    <property type="term" value="P:meristem maintenance"/>
    <property type="evidence" value="ECO:0007669"/>
    <property type="project" value="InterPro"/>
</dbReference>
<feature type="non-terminal residue" evidence="1">
    <location>
        <position position="141"/>
    </location>
</feature>
<accession>A0A7J8YAM3</accession>
<name>A0A7J8YAM3_GOSAI</name>
<dbReference type="Proteomes" id="UP000593577">
    <property type="component" value="Unassembled WGS sequence"/>
</dbReference>
<dbReference type="AlphaFoldDB" id="A0A7J8YAM3"/>